<gene>
    <name evidence="3" type="ORF">G3572_07570</name>
</gene>
<dbReference type="GO" id="GO:0004527">
    <property type="term" value="F:exonuclease activity"/>
    <property type="evidence" value="ECO:0007669"/>
    <property type="project" value="UniProtKB-KW"/>
</dbReference>
<keyword evidence="4" id="KW-1185">Reference proteome</keyword>
<dbReference type="Gene3D" id="3.60.10.10">
    <property type="entry name" value="Endonuclease/exonuclease/phosphatase"/>
    <property type="match status" value="1"/>
</dbReference>
<accession>A0A6B3RSG5</accession>
<keyword evidence="3" id="KW-0540">Nuclease</keyword>
<feature type="compositionally biased region" description="Basic residues" evidence="1">
    <location>
        <begin position="25"/>
        <end position="34"/>
    </location>
</feature>
<feature type="domain" description="Endonuclease/exonuclease/phosphatase" evidence="2">
    <location>
        <begin position="62"/>
        <end position="337"/>
    </location>
</feature>
<dbReference type="Proteomes" id="UP000481421">
    <property type="component" value="Unassembled WGS sequence"/>
</dbReference>
<feature type="region of interest" description="Disordered" evidence="1">
    <location>
        <begin position="15"/>
        <end position="34"/>
    </location>
</feature>
<name>A0A6B3RSG5_9RHOB</name>
<evidence type="ECO:0000256" key="1">
    <source>
        <dbReference type="SAM" id="MobiDB-lite"/>
    </source>
</evidence>
<dbReference type="SUPFAM" id="SSF56219">
    <property type="entry name" value="DNase I-like"/>
    <property type="match status" value="1"/>
</dbReference>
<dbReference type="InterPro" id="IPR005135">
    <property type="entry name" value="Endo/exonuclease/phosphatase"/>
</dbReference>
<evidence type="ECO:0000259" key="2">
    <source>
        <dbReference type="Pfam" id="PF03372"/>
    </source>
</evidence>
<evidence type="ECO:0000313" key="4">
    <source>
        <dbReference type="Proteomes" id="UP000481421"/>
    </source>
</evidence>
<dbReference type="EMBL" id="JAAIKE010000002">
    <property type="protein sequence ID" value="NEX46059.1"/>
    <property type="molecule type" value="Genomic_DNA"/>
</dbReference>
<dbReference type="Pfam" id="PF03372">
    <property type="entry name" value="Exo_endo_phos"/>
    <property type="match status" value="1"/>
</dbReference>
<dbReference type="InterPro" id="IPR036691">
    <property type="entry name" value="Endo/exonu/phosph_ase_sf"/>
</dbReference>
<dbReference type="GO" id="GO:0004519">
    <property type="term" value="F:endonuclease activity"/>
    <property type="evidence" value="ECO:0007669"/>
    <property type="project" value="UniProtKB-KW"/>
</dbReference>
<sequence>MGLSACQPVHARHCAGADRRDGARHPPRPGRARQRGHLAGLAGVLIALAAPCGADGLRLAYWNTDLNRAGPGLLLRDLRLGRADDLRVAARTIAALQADVLVISGFDYDAGGLALAALNAALPQPYDHLRPLRPNTGIASGFDLDGNGRSDEARDAIGFGRFPGEGGMAILSRLPLDAAASVDHSGLLWRDLPGAALPPLPEGAAEMLRLSTTGHHDTAVVLPDGRRLHLLTWHATPPAFDGERNIRRNHDEAAFWLHLLDSPQAPQAPFVLIGQANVDPDKGNGDPAALRALLADTRLQDVLAGDTVDYGGALGVLRVSYILPSASITVTGAGHAPQPEGARHHPIWMEISP</sequence>
<reference evidence="3 4" key="1">
    <citation type="submission" date="2020-02" db="EMBL/GenBank/DDBJ databases">
        <title>Rhodobacter algicola sp. nov., isolated from microalga culture.</title>
        <authorList>
            <person name="Park C.-Y."/>
        </authorList>
    </citation>
    <scope>NUCLEOTIDE SEQUENCE [LARGE SCALE GENOMIC DNA]</scope>
    <source>
        <strain evidence="3 4">ETT8</strain>
    </source>
</reference>
<protein>
    <submittedName>
        <fullName evidence="3">Endonuclease/exonuclease/phosphatase family protein</fullName>
    </submittedName>
</protein>
<evidence type="ECO:0000313" key="3">
    <source>
        <dbReference type="EMBL" id="NEX46059.1"/>
    </source>
</evidence>
<keyword evidence="3" id="KW-0378">Hydrolase</keyword>
<keyword evidence="3" id="KW-0255">Endonuclease</keyword>
<organism evidence="3 4">
    <name type="scientific">Pseudotabrizicola algicola</name>
    <dbReference type="NCBI Taxonomy" id="2709381"/>
    <lineage>
        <taxon>Bacteria</taxon>
        <taxon>Pseudomonadati</taxon>
        <taxon>Pseudomonadota</taxon>
        <taxon>Alphaproteobacteria</taxon>
        <taxon>Rhodobacterales</taxon>
        <taxon>Paracoccaceae</taxon>
        <taxon>Pseudotabrizicola</taxon>
    </lineage>
</organism>
<feature type="compositionally biased region" description="Basic and acidic residues" evidence="1">
    <location>
        <begin position="15"/>
        <end position="24"/>
    </location>
</feature>
<dbReference type="AlphaFoldDB" id="A0A6B3RSG5"/>
<comment type="caution">
    <text evidence="3">The sequence shown here is derived from an EMBL/GenBank/DDBJ whole genome shotgun (WGS) entry which is preliminary data.</text>
</comment>
<proteinExistence type="predicted"/>
<keyword evidence="3" id="KW-0269">Exonuclease</keyword>